<dbReference type="InterPro" id="IPR035940">
    <property type="entry name" value="CAP_sf"/>
</dbReference>
<evidence type="ECO:0000313" key="4">
    <source>
        <dbReference type="EMBL" id="KAJ2893992.1"/>
    </source>
</evidence>
<evidence type="ECO:0000256" key="2">
    <source>
        <dbReference type="SAM" id="SignalP"/>
    </source>
</evidence>
<feature type="compositionally biased region" description="Low complexity" evidence="1">
    <location>
        <begin position="134"/>
        <end position="155"/>
    </location>
</feature>
<dbReference type="InterPro" id="IPR018244">
    <property type="entry name" value="Allrgn_V5/Tpx1_CS"/>
</dbReference>
<sequence length="326" mass="34305">MKVTASVFLAFMAISGVISGPLQKRAEVTTTTTETTFTTVTVDGPSETPTEAQTTAESETETEVETIAETTEGPAVTLTTELDTTTEEPDVPEETTDSTTESTEDTSEVETPSTSSTESSSDTTEETTPEETTQEATTTDTDSPSTSSGDSSDPVVSAALQHHNIHRANHSSADVTWDSDIAGYAAITAATCTFAHDTETGGGGYGQNIAMWASSDDVQATGKGVFIGRTITEMWYNGEINLFPSADYGMDTPDMSNFHAWGHYSQVIWADTTAVGCAVQYCEPGTMVDGMGAYYSVCNYSPAGNMGGGYADNVLPPQGLATYNAD</sequence>
<feature type="domain" description="SCP" evidence="3">
    <location>
        <begin position="154"/>
        <end position="308"/>
    </location>
</feature>
<dbReference type="InterPro" id="IPR014044">
    <property type="entry name" value="CAP_dom"/>
</dbReference>
<keyword evidence="2" id="KW-0732">Signal</keyword>
<dbReference type="Proteomes" id="UP001201980">
    <property type="component" value="Unassembled WGS sequence"/>
</dbReference>
<dbReference type="Pfam" id="PF00188">
    <property type="entry name" value="CAP"/>
    <property type="match status" value="1"/>
</dbReference>
<dbReference type="PANTHER" id="PTHR10334">
    <property type="entry name" value="CYSTEINE-RICH SECRETORY PROTEIN-RELATED"/>
    <property type="match status" value="1"/>
</dbReference>
<dbReference type="CDD" id="cd05380">
    <property type="entry name" value="CAP_euk"/>
    <property type="match status" value="1"/>
</dbReference>
<feature type="compositionally biased region" description="Low complexity" evidence="1">
    <location>
        <begin position="67"/>
        <end position="83"/>
    </location>
</feature>
<gene>
    <name evidence="4" type="ORF">MKZ38_008036</name>
</gene>
<dbReference type="PRINTS" id="PR00837">
    <property type="entry name" value="V5TPXLIKE"/>
</dbReference>
<dbReference type="FunFam" id="3.40.33.10:FF:000018">
    <property type="entry name" value="SCP-like extracellular protein, putative"/>
    <property type="match status" value="1"/>
</dbReference>
<dbReference type="SUPFAM" id="SSF55797">
    <property type="entry name" value="PR-1-like"/>
    <property type="match status" value="1"/>
</dbReference>
<reference evidence="4" key="1">
    <citation type="submission" date="2022-07" db="EMBL/GenBank/DDBJ databases">
        <title>Draft genome sequence of Zalerion maritima ATCC 34329, a (micro)plastics degrading marine fungus.</title>
        <authorList>
            <person name="Paco A."/>
            <person name="Goncalves M.F.M."/>
            <person name="Rocha-Santos T.A.P."/>
            <person name="Alves A."/>
        </authorList>
    </citation>
    <scope>NUCLEOTIDE SEQUENCE</scope>
    <source>
        <strain evidence="4">ATCC 34329</strain>
    </source>
</reference>
<feature type="compositionally biased region" description="Acidic residues" evidence="1">
    <location>
        <begin position="123"/>
        <end position="133"/>
    </location>
</feature>
<dbReference type="GO" id="GO:0005576">
    <property type="term" value="C:extracellular region"/>
    <property type="evidence" value="ECO:0007669"/>
    <property type="project" value="InterPro"/>
</dbReference>
<feature type="region of interest" description="Disordered" evidence="1">
    <location>
        <begin position="40"/>
        <end position="155"/>
    </location>
</feature>
<comment type="caution">
    <text evidence="4">The sequence shown here is derived from an EMBL/GenBank/DDBJ whole genome shotgun (WGS) entry which is preliminary data.</text>
</comment>
<protein>
    <submittedName>
        <fullName evidence="4">Scp-like extracellular protein</fullName>
    </submittedName>
</protein>
<keyword evidence="5" id="KW-1185">Reference proteome</keyword>
<dbReference type="EMBL" id="JAKWBI020000542">
    <property type="protein sequence ID" value="KAJ2893992.1"/>
    <property type="molecule type" value="Genomic_DNA"/>
</dbReference>
<dbReference type="Gene3D" id="3.40.33.10">
    <property type="entry name" value="CAP"/>
    <property type="match status" value="1"/>
</dbReference>
<evidence type="ECO:0000259" key="3">
    <source>
        <dbReference type="SMART" id="SM00198"/>
    </source>
</evidence>
<feature type="compositionally biased region" description="Acidic residues" evidence="1">
    <location>
        <begin position="84"/>
        <end position="108"/>
    </location>
</feature>
<dbReference type="SMART" id="SM00198">
    <property type="entry name" value="SCP"/>
    <property type="match status" value="1"/>
</dbReference>
<organism evidence="4 5">
    <name type="scientific">Zalerion maritima</name>
    <dbReference type="NCBI Taxonomy" id="339359"/>
    <lineage>
        <taxon>Eukaryota</taxon>
        <taxon>Fungi</taxon>
        <taxon>Dikarya</taxon>
        <taxon>Ascomycota</taxon>
        <taxon>Pezizomycotina</taxon>
        <taxon>Sordariomycetes</taxon>
        <taxon>Lulworthiomycetidae</taxon>
        <taxon>Lulworthiales</taxon>
        <taxon>Lulworthiaceae</taxon>
        <taxon>Zalerion</taxon>
    </lineage>
</organism>
<proteinExistence type="predicted"/>
<dbReference type="InterPro" id="IPR001283">
    <property type="entry name" value="CRISP-related"/>
</dbReference>
<dbReference type="AlphaFoldDB" id="A0AAD5RI63"/>
<feature type="chain" id="PRO_5042236931" evidence="2">
    <location>
        <begin position="20"/>
        <end position="326"/>
    </location>
</feature>
<accession>A0AAD5RI63</accession>
<dbReference type="PROSITE" id="PS01009">
    <property type="entry name" value="CRISP_1"/>
    <property type="match status" value="1"/>
</dbReference>
<feature type="signal peptide" evidence="2">
    <location>
        <begin position="1"/>
        <end position="19"/>
    </location>
</feature>
<evidence type="ECO:0000313" key="5">
    <source>
        <dbReference type="Proteomes" id="UP001201980"/>
    </source>
</evidence>
<feature type="compositionally biased region" description="Low complexity" evidence="1">
    <location>
        <begin position="40"/>
        <end position="57"/>
    </location>
</feature>
<name>A0AAD5RI63_9PEZI</name>
<evidence type="ECO:0000256" key="1">
    <source>
        <dbReference type="SAM" id="MobiDB-lite"/>
    </source>
</evidence>
<feature type="compositionally biased region" description="Low complexity" evidence="1">
    <location>
        <begin position="109"/>
        <end position="122"/>
    </location>
</feature>